<gene>
    <name evidence="1" type="ORF">V1525DRAFT_253418</name>
</gene>
<dbReference type="Proteomes" id="UP001433508">
    <property type="component" value="Unassembled WGS sequence"/>
</dbReference>
<evidence type="ECO:0000313" key="1">
    <source>
        <dbReference type="EMBL" id="KAK9235766.1"/>
    </source>
</evidence>
<reference evidence="2" key="1">
    <citation type="journal article" date="2024" name="Front. Bioeng. Biotechnol.">
        <title>Genome-scale model development and genomic sequencing of the oleaginous clade Lipomyces.</title>
        <authorList>
            <person name="Czajka J.J."/>
            <person name="Han Y."/>
            <person name="Kim J."/>
            <person name="Mondo S.J."/>
            <person name="Hofstad B.A."/>
            <person name="Robles A."/>
            <person name="Haridas S."/>
            <person name="Riley R."/>
            <person name="LaButti K."/>
            <person name="Pangilinan J."/>
            <person name="Andreopoulos W."/>
            <person name="Lipzen A."/>
            <person name="Yan J."/>
            <person name="Wang M."/>
            <person name="Ng V."/>
            <person name="Grigoriev I.V."/>
            <person name="Spatafora J.W."/>
            <person name="Magnuson J.K."/>
            <person name="Baker S.E."/>
            <person name="Pomraning K.R."/>
        </authorList>
    </citation>
    <scope>NUCLEOTIDE SEQUENCE [LARGE SCALE GENOMIC DNA]</scope>
    <source>
        <strain evidence="2">CBS 7786</strain>
    </source>
</reference>
<dbReference type="EMBL" id="MU971405">
    <property type="protein sequence ID" value="KAK9235766.1"/>
    <property type="molecule type" value="Genomic_DNA"/>
</dbReference>
<accession>A0ACC3SVT7</accession>
<proteinExistence type="predicted"/>
<sequence>MLAAINRSIEARKSNIVKATEILAEEYYGRLSEVDFGRATDVLSDEVKASVFVSLPLTAMKDKWLERHAKGLLIWYRFSYVILFCIQ</sequence>
<name>A0ACC3SVT7_LIPKO</name>
<organism evidence="1 2">
    <name type="scientific">Lipomyces kononenkoae</name>
    <name type="common">Yeast</name>
    <dbReference type="NCBI Taxonomy" id="34357"/>
    <lineage>
        <taxon>Eukaryota</taxon>
        <taxon>Fungi</taxon>
        <taxon>Dikarya</taxon>
        <taxon>Ascomycota</taxon>
        <taxon>Saccharomycotina</taxon>
        <taxon>Lipomycetes</taxon>
        <taxon>Lipomycetales</taxon>
        <taxon>Lipomycetaceae</taxon>
        <taxon>Lipomyces</taxon>
    </lineage>
</organism>
<keyword evidence="2" id="KW-1185">Reference proteome</keyword>
<protein>
    <submittedName>
        <fullName evidence="1">Uncharacterized protein</fullName>
    </submittedName>
</protein>
<comment type="caution">
    <text evidence="1">The sequence shown here is derived from an EMBL/GenBank/DDBJ whole genome shotgun (WGS) entry which is preliminary data.</text>
</comment>
<evidence type="ECO:0000313" key="2">
    <source>
        <dbReference type="Proteomes" id="UP001433508"/>
    </source>
</evidence>